<keyword evidence="1" id="KW-0694">RNA-binding</keyword>
<dbReference type="InterPro" id="IPR050441">
    <property type="entry name" value="RBM"/>
</dbReference>
<feature type="region of interest" description="Disordered" evidence="2">
    <location>
        <begin position="1"/>
        <end position="56"/>
    </location>
</feature>
<evidence type="ECO:0000256" key="1">
    <source>
        <dbReference type="PROSITE-ProRule" id="PRU00176"/>
    </source>
</evidence>
<feature type="domain" description="RRM" evidence="3">
    <location>
        <begin position="36"/>
        <end position="115"/>
    </location>
</feature>
<reference evidence="4 5" key="1">
    <citation type="journal article" date="2014" name="Genome Biol. Evol.">
        <title>The secreted proteins of Achlya hypogyna and Thraustotheca clavata identify the ancestral oomycete secretome and reveal gene acquisitions by horizontal gene transfer.</title>
        <authorList>
            <person name="Misner I."/>
            <person name="Blouin N."/>
            <person name="Leonard G."/>
            <person name="Richards T.A."/>
            <person name="Lane C.E."/>
        </authorList>
    </citation>
    <scope>NUCLEOTIDE SEQUENCE [LARGE SCALE GENOMIC DNA]</scope>
    <source>
        <strain evidence="4 5">ATCC 34112</strain>
    </source>
</reference>
<proteinExistence type="predicted"/>
<dbReference type="EMBL" id="JNBS01001799">
    <property type="protein sequence ID" value="OQR99524.1"/>
    <property type="molecule type" value="Genomic_DNA"/>
</dbReference>
<dbReference type="SUPFAM" id="SSF54928">
    <property type="entry name" value="RNA-binding domain, RBD"/>
    <property type="match status" value="1"/>
</dbReference>
<dbReference type="SMART" id="SM00360">
    <property type="entry name" value="RRM"/>
    <property type="match status" value="1"/>
</dbReference>
<evidence type="ECO:0000313" key="4">
    <source>
        <dbReference type="EMBL" id="OQR99524.1"/>
    </source>
</evidence>
<feature type="compositionally biased region" description="Low complexity" evidence="2">
    <location>
        <begin position="168"/>
        <end position="181"/>
    </location>
</feature>
<accession>A0A1V9ZNG3</accession>
<dbReference type="PROSITE" id="PS50102">
    <property type="entry name" value="RRM"/>
    <property type="match status" value="1"/>
</dbReference>
<sequence>MGRSMSRSSSRSHERRRRRSRSRGRREDRRSSTQPQSLLVRGLPTETTSEELRKAFSRREGDIRDVYIPKDHNTGEPRGFAFIEFLDIREAREVKKEMDRSEFNGVEIGVLFAQERRKTPDQMRKQEQGASPARRSKGGRSRSRSRERRRRSPSRSYSRDRKRRSRRSSSGSPNKRNSSSD</sequence>
<dbReference type="AlphaFoldDB" id="A0A1V9ZNG3"/>
<feature type="compositionally biased region" description="Basic residues" evidence="2">
    <location>
        <begin position="13"/>
        <end position="24"/>
    </location>
</feature>
<dbReference type="Gene3D" id="3.30.70.330">
    <property type="match status" value="1"/>
</dbReference>
<keyword evidence="5" id="KW-1185">Reference proteome</keyword>
<feature type="compositionally biased region" description="Basic residues" evidence="2">
    <location>
        <begin position="134"/>
        <end position="153"/>
    </location>
</feature>
<evidence type="ECO:0000313" key="5">
    <source>
        <dbReference type="Proteomes" id="UP000243217"/>
    </source>
</evidence>
<organism evidence="4 5">
    <name type="scientific">Thraustotheca clavata</name>
    <dbReference type="NCBI Taxonomy" id="74557"/>
    <lineage>
        <taxon>Eukaryota</taxon>
        <taxon>Sar</taxon>
        <taxon>Stramenopiles</taxon>
        <taxon>Oomycota</taxon>
        <taxon>Saprolegniomycetes</taxon>
        <taxon>Saprolegniales</taxon>
        <taxon>Achlyaceae</taxon>
        <taxon>Thraustotheca</taxon>
    </lineage>
</organism>
<evidence type="ECO:0000256" key="2">
    <source>
        <dbReference type="SAM" id="MobiDB-lite"/>
    </source>
</evidence>
<dbReference type="Pfam" id="PF00076">
    <property type="entry name" value="RRM_1"/>
    <property type="match status" value="1"/>
</dbReference>
<protein>
    <recommendedName>
        <fullName evidence="3">RRM domain-containing protein</fullName>
    </recommendedName>
</protein>
<dbReference type="GO" id="GO:0003723">
    <property type="term" value="F:RNA binding"/>
    <property type="evidence" value="ECO:0007669"/>
    <property type="project" value="UniProtKB-UniRule"/>
</dbReference>
<dbReference type="Proteomes" id="UP000243217">
    <property type="component" value="Unassembled WGS sequence"/>
</dbReference>
<feature type="compositionally biased region" description="Basic and acidic residues" evidence="2">
    <location>
        <begin position="114"/>
        <end position="127"/>
    </location>
</feature>
<dbReference type="PANTHER" id="PTHR48034">
    <property type="entry name" value="TRANSFORMER-2 SEX-DETERMINING PROTEIN-RELATED"/>
    <property type="match status" value="1"/>
</dbReference>
<comment type="caution">
    <text evidence="4">The sequence shown here is derived from an EMBL/GenBank/DDBJ whole genome shotgun (WGS) entry which is preliminary data.</text>
</comment>
<dbReference type="InterPro" id="IPR035979">
    <property type="entry name" value="RBD_domain_sf"/>
</dbReference>
<evidence type="ECO:0000259" key="3">
    <source>
        <dbReference type="PROSITE" id="PS50102"/>
    </source>
</evidence>
<gene>
    <name evidence="4" type="ORF">THRCLA_21824</name>
</gene>
<dbReference type="STRING" id="74557.A0A1V9ZNG3"/>
<dbReference type="InterPro" id="IPR000504">
    <property type="entry name" value="RRM_dom"/>
</dbReference>
<dbReference type="InterPro" id="IPR012677">
    <property type="entry name" value="Nucleotide-bd_a/b_plait_sf"/>
</dbReference>
<dbReference type="OrthoDB" id="439808at2759"/>
<name>A0A1V9ZNG3_9STRA</name>
<feature type="region of interest" description="Disordered" evidence="2">
    <location>
        <begin position="109"/>
        <end position="181"/>
    </location>
</feature>